<dbReference type="InterPro" id="IPR036677">
    <property type="entry name" value="EutN_CcmL_sf"/>
</dbReference>
<evidence type="ECO:0000313" key="3">
    <source>
        <dbReference type="EMBL" id="MDF1613302.1"/>
    </source>
</evidence>
<evidence type="ECO:0000313" key="4">
    <source>
        <dbReference type="Proteomes" id="UP001221302"/>
    </source>
</evidence>
<comment type="subcellular location">
    <subcellularLocation>
        <location evidence="1">Bacterial microcompartment</location>
    </subcellularLocation>
</comment>
<dbReference type="Gene3D" id="2.40.50.220">
    <property type="entry name" value="EutN/Ccml"/>
    <property type="match status" value="1"/>
</dbReference>
<sequence length="92" mass="9910">MILGIVKGNLVSTIKNKYLFGHKLLLVAQIDILGNELSKPELIALDLVDSGIGDKVIVVQEGDAIQQMLGHSYAPVNTMVIGVVDNIEIVEN</sequence>
<reference evidence="3" key="1">
    <citation type="submission" date="2023-03" db="EMBL/GenBank/DDBJ databases">
        <title>Stygiobacter electus gen. nov., sp. nov., facultatively anaerobic thermotolerant bacterium of the class Ignavibacteria from a well of Yessentuki mineral water deposit.</title>
        <authorList>
            <person name="Podosokorskaya O.A."/>
            <person name="Elcheninov A.G."/>
            <person name="Petrova N.F."/>
            <person name="Zavarzina D.G."/>
            <person name="Kublanov I.V."/>
            <person name="Merkel A.Y."/>
        </authorList>
    </citation>
    <scope>NUCLEOTIDE SEQUENCE</scope>
    <source>
        <strain evidence="3">09-Me</strain>
    </source>
</reference>
<dbReference type="Pfam" id="PF03319">
    <property type="entry name" value="EutN_CcmL"/>
    <property type="match status" value="1"/>
</dbReference>
<protein>
    <submittedName>
        <fullName evidence="3">EutN/CcmL family microcompartment protein</fullName>
    </submittedName>
</protein>
<dbReference type="GO" id="GO:0031469">
    <property type="term" value="C:bacterial microcompartment"/>
    <property type="evidence" value="ECO:0007669"/>
    <property type="project" value="UniProtKB-SubCell"/>
</dbReference>
<proteinExistence type="predicted"/>
<comment type="caution">
    <text evidence="3">The sequence shown here is derived from an EMBL/GenBank/DDBJ whole genome shotgun (WGS) entry which is preliminary data.</text>
</comment>
<evidence type="ECO:0000256" key="1">
    <source>
        <dbReference type="ARBA" id="ARBA00024322"/>
    </source>
</evidence>
<dbReference type="InterPro" id="IPR004992">
    <property type="entry name" value="EutN_CcmL"/>
</dbReference>
<gene>
    <name evidence="3" type="ORF">P0M35_14150</name>
</gene>
<dbReference type="AlphaFoldDB" id="A0AAE3P2L8"/>
<organism evidence="3 4">
    <name type="scientific">Stygiobacter electus</name>
    <dbReference type="NCBI Taxonomy" id="3032292"/>
    <lineage>
        <taxon>Bacteria</taxon>
        <taxon>Pseudomonadati</taxon>
        <taxon>Ignavibacteriota</taxon>
        <taxon>Ignavibacteria</taxon>
        <taxon>Ignavibacteriales</taxon>
        <taxon>Melioribacteraceae</taxon>
        <taxon>Stygiobacter</taxon>
    </lineage>
</organism>
<dbReference type="PANTHER" id="PTHR36539">
    <property type="entry name" value="ETHANOLAMINE UTILIZATION PROTEIN EUTN"/>
    <property type="match status" value="1"/>
</dbReference>
<dbReference type="PROSITE" id="PS51932">
    <property type="entry name" value="BMV"/>
    <property type="match status" value="1"/>
</dbReference>
<name>A0AAE3P2L8_9BACT</name>
<evidence type="ECO:0000256" key="2">
    <source>
        <dbReference type="ARBA" id="ARBA00024446"/>
    </source>
</evidence>
<dbReference type="EMBL" id="JARGDL010000037">
    <property type="protein sequence ID" value="MDF1613302.1"/>
    <property type="molecule type" value="Genomic_DNA"/>
</dbReference>
<dbReference type="Proteomes" id="UP001221302">
    <property type="component" value="Unassembled WGS sequence"/>
</dbReference>
<accession>A0AAE3P2L8</accession>
<keyword evidence="2" id="KW-1283">Bacterial microcompartment</keyword>
<dbReference type="SUPFAM" id="SSF159133">
    <property type="entry name" value="EutN/CcmL-like"/>
    <property type="match status" value="1"/>
</dbReference>
<dbReference type="RefSeq" id="WP_321537075.1">
    <property type="nucleotide sequence ID" value="NZ_JARGDL010000037.1"/>
</dbReference>
<keyword evidence="4" id="KW-1185">Reference proteome</keyword>